<dbReference type="Proteomes" id="UP001190700">
    <property type="component" value="Unassembled WGS sequence"/>
</dbReference>
<evidence type="ECO:0000256" key="8">
    <source>
        <dbReference type="ARBA" id="ARBA00023002"/>
    </source>
</evidence>
<dbReference type="PANTHER" id="PTHR42907">
    <property type="entry name" value="FMN-LINKED OXIDOREDUCTASES SUPERFAMILY PROTEIN"/>
    <property type="match status" value="1"/>
</dbReference>
<dbReference type="InterPro" id="IPR013785">
    <property type="entry name" value="Aldolase_TIM"/>
</dbReference>
<evidence type="ECO:0000313" key="11">
    <source>
        <dbReference type="Proteomes" id="UP001190700"/>
    </source>
</evidence>
<evidence type="ECO:0000256" key="5">
    <source>
        <dbReference type="ARBA" id="ARBA00022694"/>
    </source>
</evidence>
<name>A0AAE0FDJ4_9CHLO</name>
<evidence type="ECO:0000256" key="4">
    <source>
        <dbReference type="ARBA" id="ARBA00022643"/>
    </source>
</evidence>
<dbReference type="CDD" id="cd02801">
    <property type="entry name" value="DUS_like_FMN"/>
    <property type="match status" value="1"/>
</dbReference>
<dbReference type="SUPFAM" id="SSF51395">
    <property type="entry name" value="FMN-linked oxidoreductases"/>
    <property type="match status" value="1"/>
</dbReference>
<evidence type="ECO:0000259" key="9">
    <source>
        <dbReference type="Pfam" id="PF01207"/>
    </source>
</evidence>
<evidence type="ECO:0000256" key="3">
    <source>
        <dbReference type="ARBA" id="ARBA00022630"/>
    </source>
</evidence>
<evidence type="ECO:0000256" key="7">
    <source>
        <dbReference type="ARBA" id="ARBA00022884"/>
    </source>
</evidence>
<comment type="caution">
    <text evidence="10">The sequence shown here is derived from an EMBL/GenBank/DDBJ whole genome shotgun (WGS) entry which is preliminary data.</text>
</comment>
<keyword evidence="5" id="KW-0819">tRNA processing</keyword>
<evidence type="ECO:0000256" key="6">
    <source>
        <dbReference type="ARBA" id="ARBA00022857"/>
    </source>
</evidence>
<dbReference type="Pfam" id="PF01207">
    <property type="entry name" value="Dus"/>
    <property type="match status" value="1"/>
</dbReference>
<dbReference type="InterPro" id="IPR018517">
    <property type="entry name" value="tRNA_hU_synthase_CS"/>
</dbReference>
<evidence type="ECO:0000256" key="2">
    <source>
        <dbReference type="ARBA" id="ARBA00022555"/>
    </source>
</evidence>
<dbReference type="PROSITE" id="PS01136">
    <property type="entry name" value="UPF0034"/>
    <property type="match status" value="1"/>
</dbReference>
<reference evidence="10 11" key="1">
    <citation type="journal article" date="2015" name="Genome Biol. Evol.">
        <title>Comparative Genomics of a Bacterivorous Green Alga Reveals Evolutionary Causalities and Consequences of Phago-Mixotrophic Mode of Nutrition.</title>
        <authorList>
            <person name="Burns J.A."/>
            <person name="Paasch A."/>
            <person name="Narechania A."/>
            <person name="Kim E."/>
        </authorList>
    </citation>
    <scope>NUCLEOTIDE SEQUENCE [LARGE SCALE GENOMIC DNA]</scope>
    <source>
        <strain evidence="10 11">PLY_AMNH</strain>
    </source>
</reference>
<dbReference type="GO" id="GO:0000049">
    <property type="term" value="F:tRNA binding"/>
    <property type="evidence" value="ECO:0007669"/>
    <property type="project" value="UniProtKB-KW"/>
</dbReference>
<keyword evidence="3" id="KW-0285">Flavoprotein</keyword>
<dbReference type="Gene3D" id="3.20.20.70">
    <property type="entry name" value="Aldolase class I"/>
    <property type="match status" value="1"/>
</dbReference>
<keyword evidence="6" id="KW-0521">NADP</keyword>
<dbReference type="GO" id="GO:0050660">
    <property type="term" value="F:flavin adenine dinucleotide binding"/>
    <property type="evidence" value="ECO:0007669"/>
    <property type="project" value="InterPro"/>
</dbReference>
<dbReference type="AlphaFoldDB" id="A0AAE0FDJ4"/>
<keyword evidence="4" id="KW-0288">FMN</keyword>
<dbReference type="InterPro" id="IPR004653">
    <property type="entry name" value="DusA"/>
</dbReference>
<evidence type="ECO:0000256" key="1">
    <source>
        <dbReference type="ARBA" id="ARBA00001917"/>
    </source>
</evidence>
<sequence length="210" mass="23569">MFSALKTCSTMRSVRKDVMRLMPMPRQRNFARSLRTSITNQHPDNSVLFPPQKLSVAPMMEWTDPHYRHLARLLTHHTWLYTEMVVDKTLLYNPDSLEKWLEFSPIQHPVVLQLGGSDPESLGAAARLTRPFQYDEINLNCGCPSEKVAGAGCFGASLMLEPELVADCASAIAEGGNVEVTIKCRIGYAPRTSIYSIGYALEHLNVVQYI</sequence>
<protein>
    <recommendedName>
        <fullName evidence="9">DUS-like FMN-binding domain-containing protein</fullName>
    </recommendedName>
</protein>
<evidence type="ECO:0000313" key="10">
    <source>
        <dbReference type="EMBL" id="KAK3257639.1"/>
    </source>
</evidence>
<keyword evidence="7" id="KW-0694">RNA-binding</keyword>
<proteinExistence type="predicted"/>
<dbReference type="PANTHER" id="PTHR42907:SF1">
    <property type="entry name" value="FMN-LINKED OXIDOREDUCTASES SUPERFAMILY PROTEIN"/>
    <property type="match status" value="1"/>
</dbReference>
<dbReference type="EMBL" id="LGRX02020290">
    <property type="protein sequence ID" value="KAK3257639.1"/>
    <property type="molecule type" value="Genomic_DNA"/>
</dbReference>
<keyword evidence="11" id="KW-1185">Reference proteome</keyword>
<gene>
    <name evidence="10" type="ORF">CYMTET_33285</name>
</gene>
<feature type="domain" description="DUS-like FMN-binding" evidence="9">
    <location>
        <begin position="56"/>
        <end position="190"/>
    </location>
</feature>
<accession>A0AAE0FDJ4</accession>
<comment type="cofactor">
    <cofactor evidence="1">
        <name>FMN</name>
        <dbReference type="ChEBI" id="CHEBI:58210"/>
    </cofactor>
</comment>
<dbReference type="InterPro" id="IPR035587">
    <property type="entry name" value="DUS-like_FMN-bd"/>
</dbReference>
<dbReference type="GO" id="GO:0017150">
    <property type="term" value="F:tRNA dihydrouridine synthase activity"/>
    <property type="evidence" value="ECO:0007669"/>
    <property type="project" value="InterPro"/>
</dbReference>
<keyword evidence="2" id="KW-0820">tRNA-binding</keyword>
<organism evidence="10 11">
    <name type="scientific">Cymbomonas tetramitiformis</name>
    <dbReference type="NCBI Taxonomy" id="36881"/>
    <lineage>
        <taxon>Eukaryota</taxon>
        <taxon>Viridiplantae</taxon>
        <taxon>Chlorophyta</taxon>
        <taxon>Pyramimonadophyceae</taxon>
        <taxon>Pyramimonadales</taxon>
        <taxon>Pyramimonadaceae</taxon>
        <taxon>Cymbomonas</taxon>
    </lineage>
</organism>
<keyword evidence="8" id="KW-0560">Oxidoreductase</keyword>